<dbReference type="AlphaFoldDB" id="A0A6M5YD74"/>
<dbReference type="Gene3D" id="3.30.530.80">
    <property type="match status" value="1"/>
</dbReference>
<sequence length="179" mass="20116">MKKLLSVLFLFSTTVLAQMRLPTSPDGQVQYQEIVRLPDATRPARQVYNQIRSWDEQHYKAGTNAERQYDDRHGILFVRSAFPFGKRLVRYTLTVEARIGRYRATLTDLVAEGDGLSLPVQATSPTVDELSRASTGEIKNKQVVEQIAADQAELYQQIDKACRATLASLKEAMTAPISK</sequence>
<organism evidence="2 3">
    <name type="scientific">Spirosoma taeanense</name>
    <dbReference type="NCBI Taxonomy" id="2735870"/>
    <lineage>
        <taxon>Bacteria</taxon>
        <taxon>Pseudomonadati</taxon>
        <taxon>Bacteroidota</taxon>
        <taxon>Cytophagia</taxon>
        <taxon>Cytophagales</taxon>
        <taxon>Cytophagaceae</taxon>
        <taxon>Spirosoma</taxon>
    </lineage>
</organism>
<dbReference type="EMBL" id="CP053435">
    <property type="protein sequence ID" value="QJW91544.1"/>
    <property type="molecule type" value="Genomic_DNA"/>
</dbReference>
<keyword evidence="3" id="KW-1185">Reference proteome</keyword>
<gene>
    <name evidence="2" type="ORF">HNV11_20250</name>
</gene>
<accession>A0A6M5YD74</accession>
<proteinExistence type="predicted"/>
<evidence type="ECO:0000313" key="2">
    <source>
        <dbReference type="EMBL" id="QJW91544.1"/>
    </source>
</evidence>
<feature type="chain" id="PRO_5027122853" evidence="1">
    <location>
        <begin position="18"/>
        <end position="179"/>
    </location>
</feature>
<dbReference type="RefSeq" id="WP_171741393.1">
    <property type="nucleotide sequence ID" value="NZ_CP053435.1"/>
</dbReference>
<dbReference type="Proteomes" id="UP000502756">
    <property type="component" value="Chromosome"/>
</dbReference>
<dbReference type="KEGG" id="stae:HNV11_20250"/>
<reference evidence="2 3" key="1">
    <citation type="submission" date="2020-05" db="EMBL/GenBank/DDBJ databases">
        <title>Genome sequencing of Spirosoma sp. TS118.</title>
        <authorList>
            <person name="Lee J.-H."/>
            <person name="Jeong S."/>
            <person name="Zhao L."/>
            <person name="Jung J.-H."/>
            <person name="Kim M.-K."/>
            <person name="Lim S."/>
        </authorList>
    </citation>
    <scope>NUCLEOTIDE SEQUENCE [LARGE SCALE GENOMIC DNA]</scope>
    <source>
        <strain evidence="2 3">TS118</strain>
    </source>
</reference>
<evidence type="ECO:0000256" key="1">
    <source>
        <dbReference type="SAM" id="SignalP"/>
    </source>
</evidence>
<protein>
    <submittedName>
        <fullName evidence="2">DUF4468 domain-containing protein</fullName>
    </submittedName>
</protein>
<feature type="signal peptide" evidence="1">
    <location>
        <begin position="1"/>
        <end position="17"/>
    </location>
</feature>
<keyword evidence="1" id="KW-0732">Signal</keyword>
<evidence type="ECO:0000313" key="3">
    <source>
        <dbReference type="Proteomes" id="UP000502756"/>
    </source>
</evidence>
<name>A0A6M5YD74_9BACT</name>